<reference evidence="2" key="1">
    <citation type="submission" date="2016-10" db="EMBL/GenBank/DDBJ databases">
        <authorList>
            <person name="Varghese N."/>
        </authorList>
    </citation>
    <scope>NUCLEOTIDE SEQUENCE [LARGE SCALE GENOMIC DNA]</scope>
    <source>
        <strain evidence="2">DSM 17980</strain>
    </source>
</reference>
<evidence type="ECO:0000313" key="1">
    <source>
        <dbReference type="EMBL" id="SFU40425.1"/>
    </source>
</evidence>
<keyword evidence="2" id="KW-1185">Reference proteome</keyword>
<evidence type="ECO:0008006" key="3">
    <source>
        <dbReference type="Google" id="ProtNLM"/>
    </source>
</evidence>
<dbReference type="RefSeq" id="WP_074949125.1">
    <property type="nucleotide sequence ID" value="NZ_FPBV01000001.1"/>
</dbReference>
<gene>
    <name evidence="1" type="ORF">SAMN05421543_101482</name>
</gene>
<proteinExistence type="predicted"/>
<evidence type="ECO:0000313" key="2">
    <source>
        <dbReference type="Proteomes" id="UP000183508"/>
    </source>
</evidence>
<sequence>MPGTQAKTGYLKGCRGLVITPLNLDGSMPTNPQRYGIKTSQEVSVDLETVDGDNGELRGGDRVLARFEDTDTVVGMNLQFTDARFDAQATQIIAGGTLIFDESDPTKIIGWVAPKVSEQGTRTPFAAEVYVANYNSSGGVDGFVCFKFPYCIGYVPTADFQDGDWGTPEFEMRARENPATGESYMSWQFVDQLPAELQ</sequence>
<accession>A0A1I7FW48</accession>
<dbReference type="Proteomes" id="UP000183508">
    <property type="component" value="Unassembled WGS sequence"/>
</dbReference>
<dbReference type="STRING" id="392015.SAMN05421543_101482"/>
<dbReference type="OrthoDB" id="3034860at2"/>
<protein>
    <recommendedName>
        <fullName evidence="3">Phage major tail protein, phi13 family</fullName>
    </recommendedName>
</protein>
<dbReference type="AlphaFoldDB" id="A0A1I7FW48"/>
<organism evidence="1 2">
    <name type="scientific">Alicyclobacillus macrosporangiidus</name>
    <dbReference type="NCBI Taxonomy" id="392015"/>
    <lineage>
        <taxon>Bacteria</taxon>
        <taxon>Bacillati</taxon>
        <taxon>Bacillota</taxon>
        <taxon>Bacilli</taxon>
        <taxon>Bacillales</taxon>
        <taxon>Alicyclobacillaceae</taxon>
        <taxon>Alicyclobacillus</taxon>
    </lineage>
</organism>
<name>A0A1I7FW48_9BACL</name>
<dbReference type="EMBL" id="FPBV01000001">
    <property type="protein sequence ID" value="SFU40425.1"/>
    <property type="molecule type" value="Genomic_DNA"/>
</dbReference>